<dbReference type="InterPro" id="IPR055399">
    <property type="entry name" value="CC_BshC"/>
</dbReference>
<evidence type="ECO:0000259" key="3">
    <source>
        <dbReference type="Pfam" id="PF24850"/>
    </source>
</evidence>
<dbReference type="Pfam" id="PF10079">
    <property type="entry name" value="Rossmann-like_BshC"/>
    <property type="match status" value="1"/>
</dbReference>
<name>A0A381PAD2_9ZZZZ</name>
<dbReference type="AlphaFoldDB" id="A0A381PAD2"/>
<dbReference type="InterPro" id="IPR055398">
    <property type="entry name" value="Rossmann-like_BshC"/>
</dbReference>
<dbReference type="Pfam" id="PF24850">
    <property type="entry name" value="CC_BshC"/>
    <property type="match status" value="1"/>
</dbReference>
<dbReference type="EMBL" id="UINC01000913">
    <property type="protein sequence ID" value="SUZ63277.1"/>
    <property type="molecule type" value="Genomic_DNA"/>
</dbReference>
<sequence length="532" mass="62025">MRSSYIDIINEDIVFGLMNNDKKLKSFISDFPSYDSIISHSEKKKLEFSKEKRKTLVAEIKQQYKGVKISKTLNNNINTLLDEKTFSVTSGHQLSLFSGPIYFIYKIISTIKIVSELNKRSKKQKFVPIFWLASEDHDFDEISQVNISGKLLKWEKETLNKPVGKINSDKIENVIKEYKNEIIDSKYSSDLIKLIDKHYSSFTSLSRATRSFINSLFSEYGVIVIDADSKNFKETFVNNMKNEVLNGLCNNAVSKQILNIKKNFKDYKPQVNPSDINFFKIGDSGRVRIRKQGSGFKIDKDSKNISKDYLINQITDNPEKFSPNVIMRPLYQEMILPNVCFVGGSSEIKYWIQLKSYFDKSKVIFPILTIRNSTFIVNSKISKNIEKSGLEMQNFFVSKEKLLKDKLRQLSKTNLNFDDLRKTLLNQFEYFKKISRETDKSFIGAISAQEKKQLNGIENLEKKFYKAQKIKYQKELDRIEQIYNFLYPDNIPQERVINFGNIYSELGNNLFKILIKNFKPFENKILVLELED</sequence>
<evidence type="ECO:0000256" key="1">
    <source>
        <dbReference type="ARBA" id="ARBA00022598"/>
    </source>
</evidence>
<dbReference type="HAMAP" id="MF_01867">
    <property type="entry name" value="BshC"/>
    <property type="match status" value="1"/>
</dbReference>
<protein>
    <recommendedName>
        <fullName evidence="5">Cysteine ligase BshC</fullName>
    </recommendedName>
</protein>
<accession>A0A381PAD2</accession>
<gene>
    <name evidence="4" type="ORF">METZ01_LOCUS16131</name>
</gene>
<feature type="domain" description="Bacillithiol biosynthesis BshC N-terminal Rossmann-like" evidence="2">
    <location>
        <begin position="12"/>
        <end position="372"/>
    </location>
</feature>
<evidence type="ECO:0000313" key="4">
    <source>
        <dbReference type="EMBL" id="SUZ63277.1"/>
    </source>
</evidence>
<dbReference type="NCBIfam" id="TIGR03998">
    <property type="entry name" value="thiol_BshC"/>
    <property type="match status" value="1"/>
</dbReference>
<keyword evidence="1" id="KW-0436">Ligase</keyword>
<evidence type="ECO:0000259" key="2">
    <source>
        <dbReference type="Pfam" id="PF10079"/>
    </source>
</evidence>
<reference evidence="4" key="1">
    <citation type="submission" date="2018-05" db="EMBL/GenBank/DDBJ databases">
        <authorList>
            <person name="Lanie J.A."/>
            <person name="Ng W.-L."/>
            <person name="Kazmierczak K.M."/>
            <person name="Andrzejewski T.M."/>
            <person name="Davidsen T.M."/>
            <person name="Wayne K.J."/>
            <person name="Tettelin H."/>
            <person name="Glass J.I."/>
            <person name="Rusch D."/>
            <person name="Podicherti R."/>
            <person name="Tsui H.-C.T."/>
            <person name="Winkler M.E."/>
        </authorList>
    </citation>
    <scope>NUCLEOTIDE SEQUENCE</scope>
</reference>
<feature type="domain" description="Bacillithiol biosynthesis BshC C-terminal coiled-coil" evidence="3">
    <location>
        <begin position="376"/>
        <end position="530"/>
    </location>
</feature>
<dbReference type="PIRSF" id="PIRSF012535">
    <property type="entry name" value="UCP012535"/>
    <property type="match status" value="1"/>
</dbReference>
<evidence type="ECO:0008006" key="5">
    <source>
        <dbReference type="Google" id="ProtNLM"/>
    </source>
</evidence>
<dbReference type="GO" id="GO:0016874">
    <property type="term" value="F:ligase activity"/>
    <property type="evidence" value="ECO:0007669"/>
    <property type="project" value="UniProtKB-KW"/>
</dbReference>
<dbReference type="InterPro" id="IPR011199">
    <property type="entry name" value="Bacillithiol_biosynth_BshC"/>
</dbReference>
<proteinExistence type="inferred from homology"/>
<organism evidence="4">
    <name type="scientific">marine metagenome</name>
    <dbReference type="NCBI Taxonomy" id="408172"/>
    <lineage>
        <taxon>unclassified sequences</taxon>
        <taxon>metagenomes</taxon>
        <taxon>ecological metagenomes</taxon>
    </lineage>
</organism>